<proteinExistence type="predicted"/>
<organism evidence="1 2">
    <name type="scientific">Corallococcus exercitus</name>
    <dbReference type="NCBI Taxonomy" id="2316736"/>
    <lineage>
        <taxon>Bacteria</taxon>
        <taxon>Pseudomonadati</taxon>
        <taxon>Myxococcota</taxon>
        <taxon>Myxococcia</taxon>
        <taxon>Myxococcales</taxon>
        <taxon>Cystobacterineae</taxon>
        <taxon>Myxococcaceae</taxon>
        <taxon>Corallococcus</taxon>
    </lineage>
</organism>
<keyword evidence="2" id="KW-1185">Reference proteome</keyword>
<evidence type="ECO:0000313" key="2">
    <source>
        <dbReference type="Proteomes" id="UP000563426"/>
    </source>
</evidence>
<dbReference type="Proteomes" id="UP000563426">
    <property type="component" value="Unassembled WGS sequence"/>
</dbReference>
<evidence type="ECO:0000313" key="1">
    <source>
        <dbReference type="EMBL" id="NOK32985.1"/>
    </source>
</evidence>
<dbReference type="EMBL" id="JABFJV010000026">
    <property type="protein sequence ID" value="NOK32985.1"/>
    <property type="molecule type" value="Genomic_DNA"/>
</dbReference>
<accession>A0A7Y4KGS8</accession>
<protein>
    <submittedName>
        <fullName evidence="1">Uncharacterized protein</fullName>
    </submittedName>
</protein>
<dbReference type="OrthoDB" id="5514751at2"/>
<name>A0A7Y4KGS8_9BACT</name>
<gene>
    <name evidence="1" type="ORF">HMI49_07220</name>
</gene>
<comment type="caution">
    <text evidence="1">The sequence shown here is derived from an EMBL/GenBank/DDBJ whole genome shotgun (WGS) entry which is preliminary data.</text>
</comment>
<reference evidence="1 2" key="1">
    <citation type="submission" date="2020-05" db="EMBL/GenBank/DDBJ databases">
        <authorList>
            <person name="Whitworth D."/>
        </authorList>
    </citation>
    <scope>NUCLEOTIDE SEQUENCE [LARGE SCALE GENOMIC DNA]</scope>
    <source>
        <strain evidence="1 2">AB043B</strain>
    </source>
</reference>
<dbReference type="RefSeq" id="WP_147441782.1">
    <property type="nucleotide sequence ID" value="NZ_JABFJV010000026.1"/>
</dbReference>
<dbReference type="AlphaFoldDB" id="A0A7Y4KGS8"/>
<sequence>MELDFLEHEQDAQAMTVAFPDEVSMLTHRTSWLLLVGATGGFLTAHRMNSMSQVALGASLPDASLSTPPQAPPTQSISLITRLRHGMTRAEAEALGQGATLGGYPGKVTYGFSSDEQLENFGISVFRREAHCATAFKALHDEAVSVLGAPTSTNRLVEGKQCEDWTLSDSAIRICCRQASPVNGGTGWMVLMAVKTFSPHEKFDIRNGFH</sequence>